<evidence type="ECO:0000313" key="5">
    <source>
        <dbReference type="EMBL" id="CAF1273210.1"/>
    </source>
</evidence>
<reference evidence="5" key="1">
    <citation type="submission" date="2021-02" db="EMBL/GenBank/DDBJ databases">
        <authorList>
            <person name="Nowell W R."/>
        </authorList>
    </citation>
    <scope>NUCLEOTIDE SEQUENCE</scope>
</reference>
<name>A0A815BQZ8_9BILA</name>
<dbReference type="Proteomes" id="UP000663856">
    <property type="component" value="Unassembled WGS sequence"/>
</dbReference>
<dbReference type="EMBL" id="CAJNRE010006993">
    <property type="protein sequence ID" value="CAF2061272.1"/>
    <property type="molecule type" value="Genomic_DNA"/>
</dbReference>
<evidence type="ECO:0000259" key="4">
    <source>
        <dbReference type="Pfam" id="PF04548"/>
    </source>
</evidence>
<keyword evidence="2" id="KW-0547">Nucleotide-binding</keyword>
<dbReference type="SUPFAM" id="SSF52540">
    <property type="entry name" value="P-loop containing nucleoside triphosphate hydrolases"/>
    <property type="match status" value="1"/>
</dbReference>
<dbReference type="InterPro" id="IPR006703">
    <property type="entry name" value="G_AIG1"/>
</dbReference>
<dbReference type="Gene3D" id="3.40.50.300">
    <property type="entry name" value="P-loop containing nucleotide triphosphate hydrolases"/>
    <property type="match status" value="1"/>
</dbReference>
<dbReference type="Pfam" id="PF04548">
    <property type="entry name" value="AIG1"/>
    <property type="match status" value="1"/>
</dbReference>
<keyword evidence="3" id="KW-0812">Transmembrane</keyword>
<evidence type="ECO:0000313" key="6">
    <source>
        <dbReference type="EMBL" id="CAF1282310.1"/>
    </source>
</evidence>
<gene>
    <name evidence="6" type="ORF">CJN711_LOCUS16047</name>
    <name evidence="5" type="ORF">KQP761_LOCUS3396</name>
    <name evidence="8" type="ORF">MBJ925_LOCUS14968</name>
    <name evidence="7" type="ORF">WKI299_LOCUS11467</name>
</gene>
<keyword evidence="3" id="KW-0472">Membrane</keyword>
<dbReference type="InterPro" id="IPR027417">
    <property type="entry name" value="P-loop_NTPase"/>
</dbReference>
<proteinExistence type="inferred from homology"/>
<evidence type="ECO:0000313" key="8">
    <source>
        <dbReference type="EMBL" id="CAF2061272.1"/>
    </source>
</evidence>
<dbReference type="Proteomes" id="UP000663824">
    <property type="component" value="Unassembled WGS sequence"/>
</dbReference>
<dbReference type="Proteomes" id="UP000663834">
    <property type="component" value="Unassembled WGS sequence"/>
</dbReference>
<dbReference type="OrthoDB" id="10008737at2759"/>
<protein>
    <recommendedName>
        <fullName evidence="4">AIG1-type G domain-containing protein</fullName>
    </recommendedName>
</protein>
<feature type="domain" description="AIG1-type G" evidence="4">
    <location>
        <begin position="41"/>
        <end position="203"/>
    </location>
</feature>
<dbReference type="CDD" id="cd00882">
    <property type="entry name" value="Ras_like_GTPase"/>
    <property type="match status" value="1"/>
</dbReference>
<organism evidence="5 9">
    <name type="scientific">Rotaria magnacalcarata</name>
    <dbReference type="NCBI Taxonomy" id="392030"/>
    <lineage>
        <taxon>Eukaryota</taxon>
        <taxon>Metazoa</taxon>
        <taxon>Spiralia</taxon>
        <taxon>Gnathifera</taxon>
        <taxon>Rotifera</taxon>
        <taxon>Eurotatoria</taxon>
        <taxon>Bdelloidea</taxon>
        <taxon>Philodinida</taxon>
        <taxon>Philodinidae</taxon>
        <taxon>Rotaria</taxon>
    </lineage>
</organism>
<evidence type="ECO:0000313" key="7">
    <source>
        <dbReference type="EMBL" id="CAF2057585.1"/>
    </source>
</evidence>
<accession>A0A815BQZ8</accession>
<dbReference type="EMBL" id="CAJNOV010007351">
    <property type="protein sequence ID" value="CAF1282310.1"/>
    <property type="molecule type" value="Genomic_DNA"/>
</dbReference>
<sequence>MVLTRSKRDVEQRQEEILDALNDYYKTLNWPSQSSSIHKYILLLGRTRAGKTTLKHMLEDPRYIDNDMGLISKTRETDVKMFDISQSNLRLTLVDTPALIDRHMYTVETLSINESFNRINSTCLNKDIKELHLVCFCISLESGINNRDLELIRQLLDHFGSELAEHLCMIITRCEFKNDEQRLKLQDEIENDTAFKLICKQFKKGIYFSGALRCDDWNQGSDAILIQFKNVCNYRQKLIGLFQQSNTTYKLKLDDVRPANATDSNKSFWRFASKTKASCHSRLCLRLVISVIIIVLLSNVILYSIPFFRKPDCLNETYFISKTHEA</sequence>
<dbReference type="Proteomes" id="UP000663855">
    <property type="component" value="Unassembled WGS sequence"/>
</dbReference>
<dbReference type="GO" id="GO:0005525">
    <property type="term" value="F:GTP binding"/>
    <property type="evidence" value="ECO:0007669"/>
    <property type="project" value="InterPro"/>
</dbReference>
<evidence type="ECO:0000256" key="3">
    <source>
        <dbReference type="SAM" id="Phobius"/>
    </source>
</evidence>
<dbReference type="EMBL" id="CAJNOW010000350">
    <property type="protein sequence ID" value="CAF1273210.1"/>
    <property type="molecule type" value="Genomic_DNA"/>
</dbReference>
<evidence type="ECO:0000313" key="9">
    <source>
        <dbReference type="Proteomes" id="UP000663834"/>
    </source>
</evidence>
<evidence type="ECO:0000256" key="1">
    <source>
        <dbReference type="ARBA" id="ARBA00008535"/>
    </source>
</evidence>
<keyword evidence="3" id="KW-1133">Transmembrane helix</keyword>
<evidence type="ECO:0000256" key="2">
    <source>
        <dbReference type="ARBA" id="ARBA00022741"/>
    </source>
</evidence>
<dbReference type="AlphaFoldDB" id="A0A815BQZ8"/>
<dbReference type="EMBL" id="CAJNRF010004222">
    <property type="protein sequence ID" value="CAF2057585.1"/>
    <property type="molecule type" value="Genomic_DNA"/>
</dbReference>
<comment type="similarity">
    <text evidence="1">Belongs to the TRAFAC class TrmE-Era-EngA-EngB-Septin-like GTPase superfamily. AIG1/Toc34/Toc159-like paraseptin GTPase family. IAN subfamily.</text>
</comment>
<comment type="caution">
    <text evidence="5">The sequence shown here is derived from an EMBL/GenBank/DDBJ whole genome shotgun (WGS) entry which is preliminary data.</text>
</comment>
<feature type="transmembrane region" description="Helical" evidence="3">
    <location>
        <begin position="283"/>
        <end position="305"/>
    </location>
</feature>